<keyword evidence="10 12" id="KW-0648">Protein biosynthesis</keyword>
<dbReference type="InterPro" id="IPR015273">
    <property type="entry name" value="Cys-tRNA-synt_Ia_DALR"/>
</dbReference>
<evidence type="ECO:0000256" key="9">
    <source>
        <dbReference type="ARBA" id="ARBA00022840"/>
    </source>
</evidence>
<accession>A0A1F5NRK5</accession>
<comment type="caution">
    <text evidence="14">The sequence shown here is derived from an EMBL/GenBank/DDBJ whole genome shotgun (WGS) entry which is preliminary data.</text>
</comment>
<dbReference type="GO" id="GO:0006423">
    <property type="term" value="P:cysteinyl-tRNA aminoacylation"/>
    <property type="evidence" value="ECO:0007669"/>
    <property type="project" value="UniProtKB-UniRule"/>
</dbReference>
<dbReference type="EMBL" id="MFEJ01000016">
    <property type="protein sequence ID" value="OGE80301.1"/>
    <property type="molecule type" value="Genomic_DNA"/>
</dbReference>
<evidence type="ECO:0000256" key="10">
    <source>
        <dbReference type="ARBA" id="ARBA00022917"/>
    </source>
</evidence>
<dbReference type="InterPro" id="IPR014729">
    <property type="entry name" value="Rossmann-like_a/b/a_fold"/>
</dbReference>
<dbReference type="GO" id="GO:0004817">
    <property type="term" value="F:cysteine-tRNA ligase activity"/>
    <property type="evidence" value="ECO:0007669"/>
    <property type="project" value="UniProtKB-UniRule"/>
</dbReference>
<feature type="short sequence motif" description="'HIGH' region" evidence="12">
    <location>
        <begin position="31"/>
        <end position="41"/>
    </location>
</feature>
<reference evidence="14 15" key="1">
    <citation type="journal article" date="2016" name="Nat. Commun.">
        <title>Thousands of microbial genomes shed light on interconnected biogeochemical processes in an aquifer system.</title>
        <authorList>
            <person name="Anantharaman K."/>
            <person name="Brown C.T."/>
            <person name="Hug L.A."/>
            <person name="Sharon I."/>
            <person name="Castelle C.J."/>
            <person name="Probst A.J."/>
            <person name="Thomas B.C."/>
            <person name="Singh A."/>
            <person name="Wilkins M.J."/>
            <person name="Karaoz U."/>
            <person name="Brodie E.L."/>
            <person name="Williams K.H."/>
            <person name="Hubbard S.S."/>
            <person name="Banfield J.F."/>
        </authorList>
    </citation>
    <scope>NUCLEOTIDE SEQUENCE [LARGE SCALE GENOMIC DNA]</scope>
</reference>
<dbReference type="SUPFAM" id="SSF52374">
    <property type="entry name" value="Nucleotidylyl transferase"/>
    <property type="match status" value="1"/>
</dbReference>
<name>A0A1F5NRK5_9BACT</name>
<evidence type="ECO:0000256" key="11">
    <source>
        <dbReference type="ARBA" id="ARBA00023146"/>
    </source>
</evidence>
<evidence type="ECO:0000256" key="12">
    <source>
        <dbReference type="HAMAP-Rule" id="MF_00041"/>
    </source>
</evidence>
<dbReference type="InterPro" id="IPR024909">
    <property type="entry name" value="Cys-tRNA/MSH_ligase"/>
</dbReference>
<dbReference type="PRINTS" id="PR00983">
    <property type="entry name" value="TRNASYNTHCYS"/>
</dbReference>
<feature type="binding site" evidence="12">
    <location>
        <position position="284"/>
    </location>
    <ligand>
        <name>ATP</name>
        <dbReference type="ChEBI" id="CHEBI:30616"/>
    </ligand>
</feature>
<comment type="subcellular location">
    <subcellularLocation>
        <location evidence="1 12">Cytoplasm</location>
    </subcellularLocation>
</comment>
<dbReference type="Proteomes" id="UP000176233">
    <property type="component" value="Unassembled WGS sequence"/>
</dbReference>
<dbReference type="InterPro" id="IPR015803">
    <property type="entry name" value="Cys-tRNA-ligase"/>
</dbReference>
<keyword evidence="9 12" id="KW-0067">ATP-binding</keyword>
<keyword evidence="7 12" id="KW-0547">Nucleotide-binding</keyword>
<feature type="binding site" evidence="12">
    <location>
        <position position="29"/>
    </location>
    <ligand>
        <name>Zn(2+)</name>
        <dbReference type="ChEBI" id="CHEBI:29105"/>
    </ligand>
</feature>
<dbReference type="InterPro" id="IPR032678">
    <property type="entry name" value="tRNA-synt_1_cat_dom"/>
</dbReference>
<proteinExistence type="inferred from homology"/>
<dbReference type="InterPro" id="IPR009080">
    <property type="entry name" value="tRNAsynth_Ia_anticodon-bd"/>
</dbReference>
<feature type="binding site" evidence="12">
    <location>
        <position position="253"/>
    </location>
    <ligand>
        <name>Zn(2+)</name>
        <dbReference type="ChEBI" id="CHEBI:29105"/>
    </ligand>
</feature>
<dbReference type="PANTHER" id="PTHR10890">
    <property type="entry name" value="CYSTEINYL-TRNA SYNTHETASE"/>
    <property type="match status" value="1"/>
</dbReference>
<evidence type="ECO:0000256" key="3">
    <source>
        <dbReference type="ARBA" id="ARBA00011245"/>
    </source>
</evidence>
<dbReference type="NCBIfam" id="TIGR00435">
    <property type="entry name" value="cysS"/>
    <property type="match status" value="1"/>
</dbReference>
<dbReference type="EC" id="6.1.1.16" evidence="12"/>
<dbReference type="PANTHER" id="PTHR10890:SF3">
    <property type="entry name" value="CYSTEINE--TRNA LIGASE, CYTOPLASMIC"/>
    <property type="match status" value="1"/>
</dbReference>
<dbReference type="CDD" id="cd00672">
    <property type="entry name" value="CysRS_core"/>
    <property type="match status" value="1"/>
</dbReference>
<dbReference type="Pfam" id="PF01406">
    <property type="entry name" value="tRNA-synt_1e"/>
    <property type="match status" value="1"/>
</dbReference>
<keyword evidence="8 12" id="KW-0862">Zinc</keyword>
<sequence>MMLKLFNSLSRKIEEFQPIKPNQVGFYICGPTVYNDAHIGNLRTMLMADILRRALEYNGFQVNEVMNITDVGHLTSDNDTGEDKMEKNAKNEADVLAIAKKYTDNFLNDLGALNIELPSKMPKASEHVPEQIEMIKTLIAKGFAYESDEAVYFDVAKFPQYNKLVGQNLDDMKLGARQEVVKDPKKKNPVDFVLWFKAVGRYQNHILKWPSPWREGFPGWHIECSAMSRKYLGDNFDIHAAGIDLKFPHNTNETAQSESANGKPFANYWIHGEHLLINEGRMGKSEGNFITMQTLVEKKFNPLAFRYLVLTTHYRSKLNFTWESLAAAQNALNNLYQEVSSFAEPKVGCAQFEQNFLEAVNNDLDTPKALAILWDLIKTGEFPTSAKAQTLFKFDQIFGLKIKETWELAKKIPESVKKLIDERESARTAKDFTKSDDLRKQIETAGFFLEDTVDGYKLKKKY</sequence>
<keyword evidence="6 12" id="KW-0479">Metal-binding</keyword>
<dbReference type="AlphaFoldDB" id="A0A1F5NRK5"/>
<dbReference type="HAMAP" id="MF_00041">
    <property type="entry name" value="Cys_tRNA_synth"/>
    <property type="match status" value="1"/>
</dbReference>
<evidence type="ECO:0000256" key="5">
    <source>
        <dbReference type="ARBA" id="ARBA00022598"/>
    </source>
</evidence>
<comment type="similarity">
    <text evidence="2 12">Belongs to the class-I aminoacyl-tRNA synthetase family.</text>
</comment>
<keyword evidence="4 12" id="KW-0963">Cytoplasm</keyword>
<keyword evidence="5 12" id="KW-0436">Ligase</keyword>
<evidence type="ECO:0000313" key="15">
    <source>
        <dbReference type="Proteomes" id="UP000176233"/>
    </source>
</evidence>
<feature type="binding site" evidence="12">
    <location>
        <position position="249"/>
    </location>
    <ligand>
        <name>Zn(2+)</name>
        <dbReference type="ChEBI" id="CHEBI:29105"/>
    </ligand>
</feature>
<evidence type="ECO:0000259" key="13">
    <source>
        <dbReference type="SMART" id="SM00840"/>
    </source>
</evidence>
<evidence type="ECO:0000256" key="4">
    <source>
        <dbReference type="ARBA" id="ARBA00022490"/>
    </source>
</evidence>
<gene>
    <name evidence="12" type="primary">cysS</name>
    <name evidence="14" type="ORF">A2660_01175</name>
</gene>
<dbReference type="SUPFAM" id="SSF47323">
    <property type="entry name" value="Anticodon-binding domain of a subclass of class I aminoacyl-tRNA synthetases"/>
    <property type="match status" value="1"/>
</dbReference>
<keyword evidence="11 12" id="KW-0030">Aminoacyl-tRNA synthetase</keyword>
<evidence type="ECO:0000313" key="14">
    <source>
        <dbReference type="EMBL" id="OGE80301.1"/>
    </source>
</evidence>
<dbReference type="Gene3D" id="1.20.120.640">
    <property type="entry name" value="Anticodon-binding domain of a subclass of class I aminoacyl-tRNA synthetases"/>
    <property type="match status" value="1"/>
</dbReference>
<dbReference type="Gene3D" id="3.40.50.620">
    <property type="entry name" value="HUPs"/>
    <property type="match status" value="1"/>
</dbReference>
<evidence type="ECO:0000256" key="7">
    <source>
        <dbReference type="ARBA" id="ARBA00022741"/>
    </source>
</evidence>
<evidence type="ECO:0000256" key="2">
    <source>
        <dbReference type="ARBA" id="ARBA00005594"/>
    </source>
</evidence>
<comment type="catalytic activity">
    <reaction evidence="12">
        <text>tRNA(Cys) + L-cysteine + ATP = L-cysteinyl-tRNA(Cys) + AMP + diphosphate</text>
        <dbReference type="Rhea" id="RHEA:17773"/>
        <dbReference type="Rhea" id="RHEA-COMP:9661"/>
        <dbReference type="Rhea" id="RHEA-COMP:9679"/>
        <dbReference type="ChEBI" id="CHEBI:30616"/>
        <dbReference type="ChEBI" id="CHEBI:33019"/>
        <dbReference type="ChEBI" id="CHEBI:35235"/>
        <dbReference type="ChEBI" id="CHEBI:78442"/>
        <dbReference type="ChEBI" id="CHEBI:78517"/>
        <dbReference type="ChEBI" id="CHEBI:456215"/>
        <dbReference type="EC" id="6.1.1.16"/>
    </reaction>
</comment>
<dbReference type="GO" id="GO:0005524">
    <property type="term" value="F:ATP binding"/>
    <property type="evidence" value="ECO:0007669"/>
    <property type="project" value="UniProtKB-UniRule"/>
</dbReference>
<evidence type="ECO:0000256" key="6">
    <source>
        <dbReference type="ARBA" id="ARBA00022723"/>
    </source>
</evidence>
<comment type="subunit">
    <text evidence="3 12">Monomer.</text>
</comment>
<feature type="domain" description="Cysteinyl-tRNA synthetase class Ia DALR" evidence="13">
    <location>
        <begin position="355"/>
        <end position="408"/>
    </location>
</feature>
<organism evidence="14 15">
    <name type="scientific">Candidatus Doudnabacteria bacterium RIFCSPHIGHO2_01_FULL_45_18</name>
    <dbReference type="NCBI Taxonomy" id="1817823"/>
    <lineage>
        <taxon>Bacteria</taxon>
        <taxon>Candidatus Doudnaibacteriota</taxon>
    </lineage>
</organism>
<evidence type="ECO:0000256" key="1">
    <source>
        <dbReference type="ARBA" id="ARBA00004496"/>
    </source>
</evidence>
<evidence type="ECO:0000256" key="8">
    <source>
        <dbReference type="ARBA" id="ARBA00022833"/>
    </source>
</evidence>
<protein>
    <recommendedName>
        <fullName evidence="12">Cysteine--tRNA ligase</fullName>
        <ecNumber evidence="12">6.1.1.16</ecNumber>
    </recommendedName>
    <alternativeName>
        <fullName evidence="12">Cysteinyl-tRNA synthetase</fullName>
        <shortName evidence="12">CysRS</shortName>
    </alternativeName>
</protein>
<dbReference type="SMART" id="SM00840">
    <property type="entry name" value="DALR_2"/>
    <property type="match status" value="1"/>
</dbReference>
<dbReference type="GO" id="GO:0008270">
    <property type="term" value="F:zinc ion binding"/>
    <property type="evidence" value="ECO:0007669"/>
    <property type="project" value="UniProtKB-UniRule"/>
</dbReference>
<feature type="short sequence motif" description="'KMSKS' region" evidence="12">
    <location>
        <begin position="281"/>
        <end position="285"/>
    </location>
</feature>
<comment type="cofactor">
    <cofactor evidence="12">
        <name>Zn(2+)</name>
        <dbReference type="ChEBI" id="CHEBI:29105"/>
    </cofactor>
    <text evidence="12">Binds 1 zinc ion per subunit.</text>
</comment>
<dbReference type="GO" id="GO:0005829">
    <property type="term" value="C:cytosol"/>
    <property type="evidence" value="ECO:0007669"/>
    <property type="project" value="TreeGrafter"/>
</dbReference>
<feature type="binding site" evidence="12">
    <location>
        <position position="224"/>
    </location>
    <ligand>
        <name>Zn(2+)</name>
        <dbReference type="ChEBI" id="CHEBI:29105"/>
    </ligand>
</feature>